<evidence type="ECO:0000313" key="2">
    <source>
        <dbReference type="Proteomes" id="UP001188597"/>
    </source>
</evidence>
<proteinExistence type="predicted"/>
<gene>
    <name evidence="1" type="ORF">RJ639_019341</name>
</gene>
<sequence>MDAINDWSERKIAPMGLGTVAQDMFQHSGNLAARILRGRQEKFNYLHSSLRNIFELTFGMWKKLEGKSTKGSWMEDALRQDSCRLDVLNAAISRVEIQIEAGIPLVPYQEARGPAKEVLVEKGQSPKPFDSHTIRNSLSSYDLKILRERYEILPSLDEEEEEKGENDLVSKPQLKKARVEDFVLKLETFKDKGKEVPKKRKALTRANGIVKIFNCLNHFSSPFFYKHWCKVQIGIKKLIAVEKVLDKERKRAYTNQRFRDSKRALVFGYNEFKKNILNDHSEMVLSIKSISLLVRCMIEVKRCSIDRLLQNARKLMRSNKEHEGKLLRIWIVKLGSLKNLADIMNGELLIVLFTTEDSTNGRFSYSQHPHRLRQHDDILALDLVEDVFLGGIKKSKWSEKWCPQALRLVVWGSAIWVFSPLLTGAYFSYELSKKL</sequence>
<name>A0AA88VAH9_9ASTE</name>
<reference evidence="1" key="1">
    <citation type="submission" date="2022-12" db="EMBL/GenBank/DDBJ databases">
        <title>Draft genome assemblies for two species of Escallonia (Escalloniales).</title>
        <authorList>
            <person name="Chanderbali A."/>
            <person name="Dervinis C."/>
            <person name="Anghel I."/>
            <person name="Soltis D."/>
            <person name="Soltis P."/>
            <person name="Zapata F."/>
        </authorList>
    </citation>
    <scope>NUCLEOTIDE SEQUENCE</scope>
    <source>
        <strain evidence="1">UCBG64.0493</strain>
        <tissue evidence="1">Leaf</tissue>
    </source>
</reference>
<protein>
    <submittedName>
        <fullName evidence="1">Uncharacterized protein</fullName>
    </submittedName>
</protein>
<keyword evidence="2" id="KW-1185">Reference proteome</keyword>
<dbReference type="Proteomes" id="UP001188597">
    <property type="component" value="Unassembled WGS sequence"/>
</dbReference>
<organism evidence="1 2">
    <name type="scientific">Escallonia herrerae</name>
    <dbReference type="NCBI Taxonomy" id="1293975"/>
    <lineage>
        <taxon>Eukaryota</taxon>
        <taxon>Viridiplantae</taxon>
        <taxon>Streptophyta</taxon>
        <taxon>Embryophyta</taxon>
        <taxon>Tracheophyta</taxon>
        <taxon>Spermatophyta</taxon>
        <taxon>Magnoliopsida</taxon>
        <taxon>eudicotyledons</taxon>
        <taxon>Gunneridae</taxon>
        <taxon>Pentapetalae</taxon>
        <taxon>asterids</taxon>
        <taxon>campanulids</taxon>
        <taxon>Escalloniales</taxon>
        <taxon>Escalloniaceae</taxon>
        <taxon>Escallonia</taxon>
    </lineage>
</organism>
<comment type="caution">
    <text evidence="1">The sequence shown here is derived from an EMBL/GenBank/DDBJ whole genome shotgun (WGS) entry which is preliminary data.</text>
</comment>
<dbReference type="EMBL" id="JAVXUP010002208">
    <property type="protein sequence ID" value="KAK3004774.1"/>
    <property type="molecule type" value="Genomic_DNA"/>
</dbReference>
<evidence type="ECO:0000313" key="1">
    <source>
        <dbReference type="EMBL" id="KAK3004774.1"/>
    </source>
</evidence>
<accession>A0AA88VAH9</accession>
<dbReference type="AlphaFoldDB" id="A0AA88VAH9"/>